<accession>A0A451CZD9</accession>
<evidence type="ECO:0000256" key="4">
    <source>
        <dbReference type="ARBA" id="ARBA00013682"/>
    </source>
</evidence>
<evidence type="ECO:0000256" key="1">
    <source>
        <dbReference type="ARBA" id="ARBA00002649"/>
    </source>
</evidence>
<evidence type="ECO:0000256" key="6">
    <source>
        <dbReference type="ARBA" id="ARBA00022679"/>
    </source>
</evidence>
<dbReference type="Gene3D" id="3.40.50.150">
    <property type="entry name" value="Vaccinia Virus protein VP39"/>
    <property type="match status" value="1"/>
</dbReference>
<reference evidence="9 10" key="1">
    <citation type="submission" date="2019-02" db="EMBL/GenBank/DDBJ databases">
        <authorList>
            <person name="Manzano-Marin A."/>
            <person name="Manzano-Marin A."/>
        </authorList>
    </citation>
    <scope>NUCLEOTIDE SEQUENCE [LARGE SCALE GENOMIC DNA]</scope>
    <source>
        <strain evidence="9 10">ErCicurtihirsuta</strain>
    </source>
</reference>
<dbReference type="EMBL" id="LR217698">
    <property type="protein sequence ID" value="VFP78517.1"/>
    <property type="molecule type" value="Genomic_DNA"/>
</dbReference>
<comment type="function">
    <text evidence="1 8">Specifically methylates the guanine in position 966 of 16S rRNA in the assembled 30S particle.</text>
</comment>
<keyword evidence="5 8" id="KW-0489">Methyltransferase</keyword>
<dbReference type="GO" id="GO:0052913">
    <property type="term" value="F:16S rRNA (guanine(966)-N(2))-methyltransferase activity"/>
    <property type="evidence" value="ECO:0007669"/>
    <property type="project" value="UniProtKB-EC"/>
</dbReference>
<dbReference type="PANTHER" id="PTHR43542">
    <property type="entry name" value="METHYLTRANSFERASE"/>
    <property type="match status" value="1"/>
</dbReference>
<organism evidence="9 10">
    <name type="scientific">Candidatus Erwinia haradaeae</name>
    <dbReference type="NCBI Taxonomy" id="1922217"/>
    <lineage>
        <taxon>Bacteria</taxon>
        <taxon>Pseudomonadati</taxon>
        <taxon>Pseudomonadota</taxon>
        <taxon>Gammaproteobacteria</taxon>
        <taxon>Enterobacterales</taxon>
        <taxon>Erwiniaceae</taxon>
        <taxon>Erwinia</taxon>
    </lineage>
</organism>
<dbReference type="InterPro" id="IPR029063">
    <property type="entry name" value="SAM-dependent_MTases_sf"/>
</dbReference>
<dbReference type="CDD" id="cd02440">
    <property type="entry name" value="AdoMet_MTases"/>
    <property type="match status" value="1"/>
</dbReference>
<dbReference type="InterPro" id="IPR004398">
    <property type="entry name" value="RNA_MeTrfase_RsmD"/>
</dbReference>
<dbReference type="Pfam" id="PF03602">
    <property type="entry name" value="Cons_hypoth95"/>
    <property type="match status" value="1"/>
</dbReference>
<dbReference type="PIRSF" id="PIRSF004553">
    <property type="entry name" value="CHP00095"/>
    <property type="match status" value="1"/>
</dbReference>
<dbReference type="AlphaFoldDB" id="A0A451CZD9"/>
<name>A0A451CZD9_9GAMM</name>
<comment type="similarity">
    <text evidence="2 8">Belongs to the methyltransferase superfamily. RsmD family.</text>
</comment>
<keyword evidence="6 8" id="KW-0808">Transferase</keyword>
<proteinExistence type="inferred from homology"/>
<evidence type="ECO:0000256" key="8">
    <source>
        <dbReference type="PIRNR" id="PIRNR004553"/>
    </source>
</evidence>
<dbReference type="GO" id="GO:0003676">
    <property type="term" value="F:nucleic acid binding"/>
    <property type="evidence" value="ECO:0007669"/>
    <property type="project" value="InterPro"/>
</dbReference>
<keyword evidence="8" id="KW-0949">S-adenosyl-L-methionine</keyword>
<dbReference type="InterPro" id="IPR002052">
    <property type="entry name" value="DNA_methylase_N6_adenine_CS"/>
</dbReference>
<gene>
    <name evidence="9" type="primary">rsmD</name>
    <name evidence="9" type="ORF">ERCICURT3053_140</name>
</gene>
<dbReference type="PROSITE" id="PS00092">
    <property type="entry name" value="N6_MTASE"/>
    <property type="match status" value="1"/>
</dbReference>
<evidence type="ECO:0000256" key="7">
    <source>
        <dbReference type="ARBA" id="ARBA00048326"/>
    </source>
</evidence>
<evidence type="ECO:0000256" key="2">
    <source>
        <dbReference type="ARBA" id="ARBA00005269"/>
    </source>
</evidence>
<evidence type="ECO:0000313" key="9">
    <source>
        <dbReference type="EMBL" id="VFP78517.1"/>
    </source>
</evidence>
<dbReference type="NCBIfam" id="TIGR00095">
    <property type="entry name" value="16S rRNA (guanine(966)-N(2))-methyltransferase RsmD"/>
    <property type="match status" value="1"/>
</dbReference>
<dbReference type="Proteomes" id="UP000294364">
    <property type="component" value="Chromosome"/>
</dbReference>
<evidence type="ECO:0000313" key="10">
    <source>
        <dbReference type="Proteomes" id="UP000294364"/>
    </source>
</evidence>
<dbReference type="PANTHER" id="PTHR43542:SF1">
    <property type="entry name" value="METHYLTRANSFERASE"/>
    <property type="match status" value="1"/>
</dbReference>
<dbReference type="EC" id="2.1.1.171" evidence="3 8"/>
<dbReference type="OrthoDB" id="9803017at2"/>
<protein>
    <recommendedName>
        <fullName evidence="4 8">Ribosomal RNA small subunit methyltransferase D</fullName>
        <ecNumber evidence="3 8">2.1.1.171</ecNumber>
    </recommendedName>
</protein>
<dbReference type="RefSeq" id="WP_157992291.1">
    <property type="nucleotide sequence ID" value="NZ_LR217698.1"/>
</dbReference>
<sequence>MPKKKISIIGGQWKGRKLFVPDSIGLYPTTHRVREMLFNWLAHDIYQAKCLDCFSGSGALGFEALSRHASSITLLEKNQIVVRQLTKNKKILGANNGHIIHTNALHYISKKGIPYHIIFVDPPFYQDLIIKTITLLERNFWLENESLIYIESEINKTDLPVPHNWQIYRKKITGQVESRLYLRLKINYT</sequence>
<dbReference type="SUPFAM" id="SSF53335">
    <property type="entry name" value="S-adenosyl-L-methionine-dependent methyltransferases"/>
    <property type="match status" value="1"/>
</dbReference>
<evidence type="ECO:0000256" key="3">
    <source>
        <dbReference type="ARBA" id="ARBA00012141"/>
    </source>
</evidence>
<keyword evidence="8" id="KW-0698">rRNA processing</keyword>
<evidence type="ECO:0000256" key="5">
    <source>
        <dbReference type="ARBA" id="ARBA00022603"/>
    </source>
</evidence>
<comment type="catalytic activity">
    <reaction evidence="7 8">
        <text>guanosine(966) in 16S rRNA + S-adenosyl-L-methionine = N(2)-methylguanosine(966) in 16S rRNA + S-adenosyl-L-homocysteine + H(+)</text>
        <dbReference type="Rhea" id="RHEA:23548"/>
        <dbReference type="Rhea" id="RHEA-COMP:10211"/>
        <dbReference type="Rhea" id="RHEA-COMP:10212"/>
        <dbReference type="ChEBI" id="CHEBI:15378"/>
        <dbReference type="ChEBI" id="CHEBI:57856"/>
        <dbReference type="ChEBI" id="CHEBI:59789"/>
        <dbReference type="ChEBI" id="CHEBI:74269"/>
        <dbReference type="ChEBI" id="CHEBI:74481"/>
        <dbReference type="EC" id="2.1.1.171"/>
    </reaction>
</comment>